<name>A0A6M3M6R5_9ZZZZ</name>
<keyword evidence="1" id="KW-1133">Transmembrane helix</keyword>
<protein>
    <submittedName>
        <fullName evidence="2">Uncharacterized protein</fullName>
    </submittedName>
</protein>
<keyword evidence="1" id="KW-0472">Membrane</keyword>
<dbReference type="AlphaFoldDB" id="A0A6M3M6R5"/>
<gene>
    <name evidence="2" type="ORF">MM171A00153_0015</name>
    <name evidence="3" type="ORF">MM171B00165_0050</name>
</gene>
<dbReference type="EMBL" id="MT143704">
    <property type="protein sequence ID" value="QJB00996.1"/>
    <property type="molecule type" value="Genomic_DNA"/>
</dbReference>
<proteinExistence type="predicted"/>
<feature type="transmembrane region" description="Helical" evidence="1">
    <location>
        <begin position="156"/>
        <end position="177"/>
    </location>
</feature>
<accession>A0A6M3M6R5</accession>
<evidence type="ECO:0000313" key="3">
    <source>
        <dbReference type="EMBL" id="QJB04874.1"/>
    </source>
</evidence>
<organism evidence="2">
    <name type="scientific">viral metagenome</name>
    <dbReference type="NCBI Taxonomy" id="1070528"/>
    <lineage>
        <taxon>unclassified sequences</taxon>
        <taxon>metagenomes</taxon>
        <taxon>organismal metagenomes</taxon>
    </lineage>
</organism>
<keyword evidence="1" id="KW-0812">Transmembrane</keyword>
<evidence type="ECO:0000256" key="1">
    <source>
        <dbReference type="SAM" id="Phobius"/>
    </source>
</evidence>
<sequence length="178" mass="18403">MLVLVLTGLTGRMSRADGPDGPEPGGVPDAADDRVARCILEFARPEGLRVEAECFPGVWLPFPAYDALQADADRGRDCPADLDDVREQERARCARDLAVERLKTAAWEDEAKEARGPGPMGLLLRGLGAVGAGAGLGALGGLGAAGLTQLDWAEGAAVGAVVGTVVSALAVLVYEVIR</sequence>
<feature type="transmembrane region" description="Helical" evidence="1">
    <location>
        <begin position="122"/>
        <end position="144"/>
    </location>
</feature>
<reference evidence="2" key="1">
    <citation type="submission" date="2020-03" db="EMBL/GenBank/DDBJ databases">
        <title>The deep terrestrial virosphere.</title>
        <authorList>
            <person name="Holmfeldt K."/>
            <person name="Nilsson E."/>
            <person name="Simone D."/>
            <person name="Lopez-Fernandez M."/>
            <person name="Wu X."/>
            <person name="de Brujin I."/>
            <person name="Lundin D."/>
            <person name="Andersson A."/>
            <person name="Bertilsson S."/>
            <person name="Dopson M."/>
        </authorList>
    </citation>
    <scope>NUCLEOTIDE SEQUENCE</scope>
    <source>
        <strain evidence="2">MM171A00153</strain>
        <strain evidence="3">MM171B00165</strain>
    </source>
</reference>
<dbReference type="EMBL" id="MT143891">
    <property type="protein sequence ID" value="QJB04874.1"/>
    <property type="molecule type" value="Genomic_DNA"/>
</dbReference>
<evidence type="ECO:0000313" key="2">
    <source>
        <dbReference type="EMBL" id="QJB00996.1"/>
    </source>
</evidence>